<proteinExistence type="predicted"/>
<reference evidence="2" key="2">
    <citation type="submission" date="2021-04" db="EMBL/GenBank/DDBJ databases">
        <authorList>
            <person name="Gilroy R."/>
        </authorList>
    </citation>
    <scope>NUCLEOTIDE SEQUENCE</scope>
    <source>
        <strain evidence="2">CHK192-19661</strain>
    </source>
</reference>
<keyword evidence="1" id="KW-0732">Signal</keyword>
<dbReference type="EMBL" id="DXCF01000038">
    <property type="protein sequence ID" value="HIZ10342.1"/>
    <property type="molecule type" value="Genomic_DNA"/>
</dbReference>
<evidence type="ECO:0000313" key="2">
    <source>
        <dbReference type="EMBL" id="HIZ10342.1"/>
    </source>
</evidence>
<reference evidence="2" key="1">
    <citation type="journal article" date="2021" name="PeerJ">
        <title>Extensive microbial diversity within the chicken gut microbiome revealed by metagenomics and culture.</title>
        <authorList>
            <person name="Gilroy R."/>
            <person name="Ravi A."/>
            <person name="Getino M."/>
            <person name="Pursley I."/>
            <person name="Horton D.L."/>
            <person name="Alikhan N.F."/>
            <person name="Baker D."/>
            <person name="Gharbi K."/>
            <person name="Hall N."/>
            <person name="Watson M."/>
            <person name="Adriaenssens E.M."/>
            <person name="Foster-Nyarko E."/>
            <person name="Jarju S."/>
            <person name="Secka A."/>
            <person name="Antonio M."/>
            <person name="Oren A."/>
            <person name="Chaudhuri R.R."/>
            <person name="La Ragione R."/>
            <person name="Hildebrand F."/>
            <person name="Pallen M.J."/>
        </authorList>
    </citation>
    <scope>NUCLEOTIDE SEQUENCE</scope>
    <source>
        <strain evidence="2">CHK192-19661</strain>
    </source>
</reference>
<feature type="chain" id="PRO_5039455184" evidence="1">
    <location>
        <begin position="19"/>
        <end position="125"/>
    </location>
</feature>
<gene>
    <name evidence="2" type="ORF">H9726_07630</name>
</gene>
<accession>A0A9D2D814</accession>
<dbReference type="Proteomes" id="UP000824025">
    <property type="component" value="Unassembled WGS sequence"/>
</dbReference>
<evidence type="ECO:0000256" key="1">
    <source>
        <dbReference type="SAM" id="SignalP"/>
    </source>
</evidence>
<protein>
    <submittedName>
        <fullName evidence="2">DUF4363 family protein</fullName>
    </submittedName>
</protein>
<sequence length="125" mass="14020">MVKTILSLLISAGLLAAAAIGEHIFVDRQFETFGASLAALEDKVREESAVRGDAESVRTLWESKKKKLHAVIPHNDISYIDYWLGEAVSFTENKDYVQALSKIEVLLTLCEQIPQTYTLSFENIF</sequence>
<dbReference type="Pfam" id="PF14276">
    <property type="entry name" value="DUF4363"/>
    <property type="match status" value="1"/>
</dbReference>
<name>A0A9D2D814_9FIRM</name>
<feature type="signal peptide" evidence="1">
    <location>
        <begin position="1"/>
        <end position="18"/>
    </location>
</feature>
<evidence type="ECO:0000313" key="3">
    <source>
        <dbReference type="Proteomes" id="UP000824025"/>
    </source>
</evidence>
<organism evidence="2 3">
    <name type="scientific">Candidatus Borkfalkia avicola</name>
    <dbReference type="NCBI Taxonomy" id="2838503"/>
    <lineage>
        <taxon>Bacteria</taxon>
        <taxon>Bacillati</taxon>
        <taxon>Bacillota</taxon>
        <taxon>Clostridia</taxon>
        <taxon>Christensenellales</taxon>
        <taxon>Christensenellaceae</taxon>
        <taxon>Candidatus Borkfalkia</taxon>
    </lineage>
</organism>
<comment type="caution">
    <text evidence="2">The sequence shown here is derived from an EMBL/GenBank/DDBJ whole genome shotgun (WGS) entry which is preliminary data.</text>
</comment>
<dbReference type="AlphaFoldDB" id="A0A9D2D814"/>
<dbReference type="InterPro" id="IPR025373">
    <property type="entry name" value="DUF4363"/>
</dbReference>